<dbReference type="Proteomes" id="UP001172142">
    <property type="component" value="Unassembled WGS sequence"/>
</dbReference>
<dbReference type="PROSITE" id="PS51462">
    <property type="entry name" value="NUDIX"/>
    <property type="match status" value="1"/>
</dbReference>
<reference evidence="4 5" key="1">
    <citation type="submission" date="2023-07" db="EMBL/GenBank/DDBJ databases">
        <title>Novel species in genus Planococcus.</title>
        <authorList>
            <person name="Ning S."/>
        </authorList>
    </citation>
    <scope>NUCLEOTIDE SEQUENCE [LARGE SCALE GENOMIC DNA]</scope>
    <source>
        <strain evidence="4 5">N017</strain>
    </source>
</reference>
<protein>
    <submittedName>
        <fullName evidence="4">NUDIX domain-containing protein</fullName>
    </submittedName>
</protein>
<evidence type="ECO:0000313" key="4">
    <source>
        <dbReference type="EMBL" id="MDN7245286.1"/>
    </source>
</evidence>
<proteinExistence type="inferred from homology"/>
<dbReference type="Gene3D" id="3.90.79.10">
    <property type="entry name" value="Nucleoside Triphosphate Pyrophosphohydrolase"/>
    <property type="match status" value="1"/>
</dbReference>
<feature type="domain" description="Nudix hydrolase" evidence="3">
    <location>
        <begin position="15"/>
        <end position="144"/>
    </location>
</feature>
<dbReference type="InterPro" id="IPR020084">
    <property type="entry name" value="NUDIX_hydrolase_CS"/>
</dbReference>
<sequence length="147" mass="16899">MQKIFGEKIEGIDYQLRKGVYAVIFSPQKNQVATVQLTRGSYFLPGGGLEDNESPEECLKREMLEETGYELVVGPYIGNAQQLYYSSRTNIAMLSDGYFYLSEIGKKVQEPIEEDHLLKWIPVSEADQLLFHEHHIWAVKESLKKQL</sequence>
<dbReference type="PRINTS" id="PR00502">
    <property type="entry name" value="NUDIXFAMILY"/>
</dbReference>
<accession>A0ABT8NBQ1</accession>
<dbReference type="PROSITE" id="PS00893">
    <property type="entry name" value="NUDIX_BOX"/>
    <property type="match status" value="1"/>
</dbReference>
<evidence type="ECO:0000256" key="2">
    <source>
        <dbReference type="RuleBase" id="RU003476"/>
    </source>
</evidence>
<dbReference type="RefSeq" id="WP_300990638.1">
    <property type="nucleotide sequence ID" value="NZ_CP129235.1"/>
</dbReference>
<comment type="caution">
    <text evidence="4">The sequence shown here is derived from an EMBL/GenBank/DDBJ whole genome shotgun (WGS) entry which is preliminary data.</text>
</comment>
<dbReference type="InterPro" id="IPR051325">
    <property type="entry name" value="Nudix_hydrolase_domain"/>
</dbReference>
<organism evidence="4 5">
    <name type="scientific">Planococcus shenhongbingii</name>
    <dbReference type="NCBI Taxonomy" id="3058398"/>
    <lineage>
        <taxon>Bacteria</taxon>
        <taxon>Bacillati</taxon>
        <taxon>Bacillota</taxon>
        <taxon>Bacilli</taxon>
        <taxon>Bacillales</taxon>
        <taxon>Caryophanaceae</taxon>
        <taxon>Planococcus</taxon>
    </lineage>
</organism>
<name>A0ABT8NBQ1_9BACL</name>
<dbReference type="InterPro" id="IPR015797">
    <property type="entry name" value="NUDIX_hydrolase-like_dom_sf"/>
</dbReference>
<dbReference type="PANTHER" id="PTHR21340">
    <property type="entry name" value="DIADENOSINE 5,5-P1,P4-TETRAPHOSPHATE PYROPHOSPHOHYDROLASE MUTT"/>
    <property type="match status" value="1"/>
</dbReference>
<gene>
    <name evidence="4" type="ORF">QWY13_07210</name>
</gene>
<dbReference type="InterPro" id="IPR000086">
    <property type="entry name" value="NUDIX_hydrolase_dom"/>
</dbReference>
<evidence type="ECO:0000313" key="5">
    <source>
        <dbReference type="Proteomes" id="UP001172142"/>
    </source>
</evidence>
<dbReference type="EMBL" id="JAUJWU010000001">
    <property type="protein sequence ID" value="MDN7245286.1"/>
    <property type="molecule type" value="Genomic_DNA"/>
</dbReference>
<dbReference type="PANTHER" id="PTHR21340:SF0">
    <property type="entry name" value="BIS(5'-NUCLEOSYL)-TETRAPHOSPHATASE [ASYMMETRICAL]"/>
    <property type="match status" value="1"/>
</dbReference>
<evidence type="ECO:0000259" key="3">
    <source>
        <dbReference type="PROSITE" id="PS51462"/>
    </source>
</evidence>
<keyword evidence="1 2" id="KW-0378">Hydrolase</keyword>
<dbReference type="Pfam" id="PF00293">
    <property type="entry name" value="NUDIX"/>
    <property type="match status" value="1"/>
</dbReference>
<dbReference type="CDD" id="cd04684">
    <property type="entry name" value="NUDIX_Hydrolase"/>
    <property type="match status" value="1"/>
</dbReference>
<evidence type="ECO:0000256" key="1">
    <source>
        <dbReference type="ARBA" id="ARBA00022801"/>
    </source>
</evidence>
<dbReference type="InterPro" id="IPR020476">
    <property type="entry name" value="Nudix_hydrolase"/>
</dbReference>
<dbReference type="SUPFAM" id="SSF55811">
    <property type="entry name" value="Nudix"/>
    <property type="match status" value="1"/>
</dbReference>
<comment type="similarity">
    <text evidence="2">Belongs to the Nudix hydrolase family.</text>
</comment>
<keyword evidence="5" id="KW-1185">Reference proteome</keyword>